<evidence type="ECO:0000313" key="14">
    <source>
        <dbReference type="Proteomes" id="UP000198923"/>
    </source>
</evidence>
<dbReference type="GO" id="GO:0005886">
    <property type="term" value="C:plasma membrane"/>
    <property type="evidence" value="ECO:0007669"/>
    <property type="project" value="UniProtKB-SubCell"/>
</dbReference>
<keyword evidence="10" id="KW-0472">Membrane</keyword>
<evidence type="ECO:0000256" key="4">
    <source>
        <dbReference type="ARBA" id="ARBA00022553"/>
    </source>
</evidence>
<dbReference type="GO" id="GO:0000155">
    <property type="term" value="F:phosphorelay sensor kinase activity"/>
    <property type="evidence" value="ECO:0007669"/>
    <property type="project" value="InterPro"/>
</dbReference>
<sequence>MAEALKVVHLTKRGILPTQLQIDGISAVQVLDSRGRVISATPGLLDRPPMATFEPSELTTRQDQIVCNSPDFPDDCMVMVMFRIYQPDGDWRIYAADPVVPWYVNPQLLASLLVGSLLLILVTAFGTHRIVGNTLAPVDWIRTKLADITATDLGQRVPLPRYKDEIRSLAVTVNETLDRLEHAVERQRRFASDASHDLRSPITAMRTQVEESLLHPEDTDWSSTADALLDSLDRLQAIVTDLLMLARLDAGAPGAQDILDLTDLVARELDRRPRKVAIVRDLPHGVHVRGDRLRLARLLTNLVDNAERHALTQVRVAVRADGEIAVMDVHDDGAGIDPEHRETVFQRFARLDAARNRDAGGTGLGLPIAREIAQSHGGALAVEDSAAGALFVLRLPLAKEG</sequence>
<dbReference type="AlphaFoldDB" id="A0A1G7TM47"/>
<dbReference type="SMART" id="SM00387">
    <property type="entry name" value="HATPase_c"/>
    <property type="match status" value="1"/>
</dbReference>
<keyword evidence="14" id="KW-1185">Reference proteome</keyword>
<dbReference type="InterPro" id="IPR036097">
    <property type="entry name" value="HisK_dim/P_sf"/>
</dbReference>
<evidence type="ECO:0000256" key="8">
    <source>
        <dbReference type="ARBA" id="ARBA00022989"/>
    </source>
</evidence>
<dbReference type="RefSeq" id="WP_245690794.1">
    <property type="nucleotide sequence ID" value="NZ_FNCN01000003.1"/>
</dbReference>
<dbReference type="InterPro" id="IPR050428">
    <property type="entry name" value="TCS_sensor_his_kinase"/>
</dbReference>
<evidence type="ECO:0000256" key="3">
    <source>
        <dbReference type="ARBA" id="ARBA00012438"/>
    </source>
</evidence>
<dbReference type="Proteomes" id="UP000198923">
    <property type="component" value="Unassembled WGS sequence"/>
</dbReference>
<dbReference type="Gene3D" id="1.10.287.130">
    <property type="match status" value="1"/>
</dbReference>
<keyword evidence="7 13" id="KW-0418">Kinase</keyword>
<feature type="domain" description="Histidine kinase" evidence="11">
    <location>
        <begin position="193"/>
        <end position="399"/>
    </location>
</feature>
<evidence type="ECO:0000313" key="13">
    <source>
        <dbReference type="EMBL" id="SDG35749.1"/>
    </source>
</evidence>
<dbReference type="EC" id="2.7.13.3" evidence="3"/>
<evidence type="ECO:0000256" key="10">
    <source>
        <dbReference type="ARBA" id="ARBA00023136"/>
    </source>
</evidence>
<dbReference type="InterPro" id="IPR003661">
    <property type="entry name" value="HisK_dim/P_dom"/>
</dbReference>
<dbReference type="PANTHER" id="PTHR45436:SF5">
    <property type="entry name" value="SENSOR HISTIDINE KINASE TRCS"/>
    <property type="match status" value="1"/>
</dbReference>
<dbReference type="Pfam" id="PF00672">
    <property type="entry name" value="HAMP"/>
    <property type="match status" value="1"/>
</dbReference>
<keyword evidence="9" id="KW-0902">Two-component regulatory system</keyword>
<dbReference type="Pfam" id="PF00512">
    <property type="entry name" value="HisKA"/>
    <property type="match status" value="1"/>
</dbReference>
<evidence type="ECO:0000256" key="5">
    <source>
        <dbReference type="ARBA" id="ARBA00022679"/>
    </source>
</evidence>
<dbReference type="SMART" id="SM00304">
    <property type="entry name" value="HAMP"/>
    <property type="match status" value="1"/>
</dbReference>
<comment type="subcellular location">
    <subcellularLocation>
        <location evidence="2">Cell membrane</location>
    </subcellularLocation>
</comment>
<evidence type="ECO:0000256" key="9">
    <source>
        <dbReference type="ARBA" id="ARBA00023012"/>
    </source>
</evidence>
<dbReference type="EMBL" id="FNCN01000003">
    <property type="protein sequence ID" value="SDG35749.1"/>
    <property type="molecule type" value="Genomic_DNA"/>
</dbReference>
<protein>
    <recommendedName>
        <fullName evidence="3">histidine kinase</fullName>
        <ecNumber evidence="3">2.7.13.3</ecNumber>
    </recommendedName>
</protein>
<evidence type="ECO:0000259" key="12">
    <source>
        <dbReference type="PROSITE" id="PS50885"/>
    </source>
</evidence>
<proteinExistence type="predicted"/>
<keyword evidence="5" id="KW-0808">Transferase</keyword>
<dbReference type="STRING" id="504805.SAMN05421505_103314"/>
<dbReference type="SUPFAM" id="SSF47384">
    <property type="entry name" value="Homodimeric domain of signal transducing histidine kinase"/>
    <property type="match status" value="1"/>
</dbReference>
<reference evidence="13 14" key="1">
    <citation type="submission" date="2016-10" db="EMBL/GenBank/DDBJ databases">
        <authorList>
            <person name="de Groot N.N."/>
        </authorList>
    </citation>
    <scope>NUCLEOTIDE SEQUENCE [LARGE SCALE GENOMIC DNA]</scope>
    <source>
        <strain evidence="13 14">CPCC 201354</strain>
    </source>
</reference>
<dbReference type="Gene3D" id="3.30.565.10">
    <property type="entry name" value="Histidine kinase-like ATPase, C-terminal domain"/>
    <property type="match status" value="1"/>
</dbReference>
<dbReference type="InterPro" id="IPR004358">
    <property type="entry name" value="Sig_transdc_His_kin-like_C"/>
</dbReference>
<organism evidence="13 14">
    <name type="scientific">Sinosporangium album</name>
    <dbReference type="NCBI Taxonomy" id="504805"/>
    <lineage>
        <taxon>Bacteria</taxon>
        <taxon>Bacillati</taxon>
        <taxon>Actinomycetota</taxon>
        <taxon>Actinomycetes</taxon>
        <taxon>Streptosporangiales</taxon>
        <taxon>Streptosporangiaceae</taxon>
        <taxon>Sinosporangium</taxon>
    </lineage>
</organism>
<dbReference type="InterPro" id="IPR036890">
    <property type="entry name" value="HATPase_C_sf"/>
</dbReference>
<evidence type="ECO:0000259" key="11">
    <source>
        <dbReference type="PROSITE" id="PS50109"/>
    </source>
</evidence>
<accession>A0A1G7TM47</accession>
<evidence type="ECO:0000256" key="6">
    <source>
        <dbReference type="ARBA" id="ARBA00022692"/>
    </source>
</evidence>
<dbReference type="InterPro" id="IPR003660">
    <property type="entry name" value="HAMP_dom"/>
</dbReference>
<name>A0A1G7TM47_9ACTN</name>
<dbReference type="InterPro" id="IPR003594">
    <property type="entry name" value="HATPase_dom"/>
</dbReference>
<dbReference type="PRINTS" id="PR00344">
    <property type="entry name" value="BCTRLSENSOR"/>
</dbReference>
<keyword evidence="4" id="KW-0597">Phosphoprotein</keyword>
<gene>
    <name evidence="13" type="ORF">SAMN05421505_103314</name>
</gene>
<keyword evidence="6" id="KW-0812">Transmembrane</keyword>
<dbReference type="CDD" id="cd00082">
    <property type="entry name" value="HisKA"/>
    <property type="match status" value="1"/>
</dbReference>
<dbReference type="PROSITE" id="PS50109">
    <property type="entry name" value="HIS_KIN"/>
    <property type="match status" value="1"/>
</dbReference>
<dbReference type="PANTHER" id="PTHR45436">
    <property type="entry name" value="SENSOR HISTIDINE KINASE YKOH"/>
    <property type="match status" value="1"/>
</dbReference>
<evidence type="ECO:0000256" key="7">
    <source>
        <dbReference type="ARBA" id="ARBA00022777"/>
    </source>
</evidence>
<keyword evidence="8" id="KW-1133">Transmembrane helix</keyword>
<dbReference type="InterPro" id="IPR005467">
    <property type="entry name" value="His_kinase_dom"/>
</dbReference>
<dbReference type="SUPFAM" id="SSF55874">
    <property type="entry name" value="ATPase domain of HSP90 chaperone/DNA topoisomerase II/histidine kinase"/>
    <property type="match status" value="1"/>
</dbReference>
<evidence type="ECO:0000256" key="2">
    <source>
        <dbReference type="ARBA" id="ARBA00004236"/>
    </source>
</evidence>
<evidence type="ECO:0000256" key="1">
    <source>
        <dbReference type="ARBA" id="ARBA00000085"/>
    </source>
</evidence>
<dbReference type="CDD" id="cd06225">
    <property type="entry name" value="HAMP"/>
    <property type="match status" value="1"/>
</dbReference>
<dbReference type="SMART" id="SM00388">
    <property type="entry name" value="HisKA"/>
    <property type="match status" value="1"/>
</dbReference>
<comment type="catalytic activity">
    <reaction evidence="1">
        <text>ATP + protein L-histidine = ADP + protein N-phospho-L-histidine.</text>
        <dbReference type="EC" id="2.7.13.3"/>
    </reaction>
</comment>
<dbReference type="Pfam" id="PF02518">
    <property type="entry name" value="HATPase_c"/>
    <property type="match status" value="1"/>
</dbReference>
<dbReference type="PROSITE" id="PS50885">
    <property type="entry name" value="HAMP"/>
    <property type="match status" value="1"/>
</dbReference>
<feature type="domain" description="HAMP" evidence="12">
    <location>
        <begin position="132"/>
        <end position="185"/>
    </location>
</feature>